<dbReference type="InterPro" id="IPR009008">
    <property type="entry name" value="Val/Leu/Ile-tRNA-synth_edit"/>
</dbReference>
<dbReference type="Proteomes" id="UP000034350">
    <property type="component" value="Unassembled WGS sequence"/>
</dbReference>
<dbReference type="EMBL" id="JPQZ01000022">
    <property type="protein sequence ID" value="KKO75418.1"/>
    <property type="molecule type" value="Genomic_DNA"/>
</dbReference>
<dbReference type="SUPFAM" id="SSF52374">
    <property type="entry name" value="Nucleotidylyl transferase"/>
    <property type="match status" value="1"/>
</dbReference>
<dbReference type="GO" id="GO:0004832">
    <property type="term" value="F:valine-tRNA ligase activity"/>
    <property type="evidence" value="ECO:0007669"/>
    <property type="project" value="UniProtKB-EC"/>
</dbReference>
<dbReference type="Gene3D" id="1.10.730.10">
    <property type="entry name" value="Isoleucyl-tRNA Synthetase, Domain 1"/>
    <property type="match status" value="1"/>
</dbReference>
<evidence type="ECO:0000256" key="6">
    <source>
        <dbReference type="ARBA" id="ARBA00022741"/>
    </source>
</evidence>
<evidence type="ECO:0000256" key="4">
    <source>
        <dbReference type="ARBA" id="ARBA00022490"/>
    </source>
</evidence>
<dbReference type="GeneID" id="36319568"/>
<evidence type="ECO:0000256" key="13">
    <source>
        <dbReference type="RuleBase" id="RU363035"/>
    </source>
</evidence>
<evidence type="ECO:0000256" key="12">
    <source>
        <dbReference type="ARBA" id="ARBA00072234"/>
    </source>
</evidence>
<evidence type="ECO:0000256" key="8">
    <source>
        <dbReference type="ARBA" id="ARBA00022917"/>
    </source>
</evidence>
<accession>A0A0F9WR87</accession>
<feature type="region of interest" description="Disordered" evidence="14">
    <location>
        <begin position="1"/>
        <end position="49"/>
    </location>
</feature>
<dbReference type="NCBIfam" id="TIGR00422">
    <property type="entry name" value="valS"/>
    <property type="match status" value="1"/>
</dbReference>
<dbReference type="GO" id="GO:0006438">
    <property type="term" value="P:valyl-tRNA aminoacylation"/>
    <property type="evidence" value="ECO:0007669"/>
    <property type="project" value="InterPro"/>
</dbReference>
<name>A0A0F9WR87_9MICR</name>
<gene>
    <name evidence="17" type="ORF">AAJ76_2200048574</name>
</gene>
<keyword evidence="18" id="KW-1185">Reference proteome</keyword>
<dbReference type="VEuPathDB" id="MicrosporidiaDB:AAJ76_2200048574"/>
<dbReference type="EC" id="6.1.1.9" evidence="3"/>
<comment type="subcellular location">
    <subcellularLocation>
        <location evidence="1">Cytoplasm</location>
    </subcellularLocation>
</comment>
<comment type="caution">
    <text evidence="17">The sequence shown here is derived from an EMBL/GenBank/DDBJ whole genome shotgun (WGS) entry which is preliminary data.</text>
</comment>
<evidence type="ECO:0000256" key="3">
    <source>
        <dbReference type="ARBA" id="ARBA00013169"/>
    </source>
</evidence>
<dbReference type="InterPro" id="IPR002300">
    <property type="entry name" value="aa-tRNA-synth_Ia"/>
</dbReference>
<evidence type="ECO:0000256" key="7">
    <source>
        <dbReference type="ARBA" id="ARBA00022840"/>
    </source>
</evidence>
<keyword evidence="5 13" id="KW-0436">Ligase</keyword>
<keyword evidence="7 13" id="KW-0067">ATP-binding</keyword>
<dbReference type="OrthoDB" id="629407at2759"/>
<dbReference type="GO" id="GO:0005524">
    <property type="term" value="F:ATP binding"/>
    <property type="evidence" value="ECO:0007669"/>
    <property type="project" value="UniProtKB-KW"/>
</dbReference>
<sequence length="883" mass="102546">MTLKMDRKALKEEKKKQKLEKFLNKKTTQSKISKAPKPAKNKSSSGYDPMPVEQKWNNYWLSNNLFEPQERSNKFVMCMPPPNITGSLHIGHSMMIAIQDAICRYMRLINYEVLYLPGTDHAGIATQTVVMKQLEKEKKTYNRESFLEATWKWKENYGSRILDQFKRLGTSADFSRQKFTMDAGMNKAVTEAFCSLYEKGLIYRDNKIVNWCCKLQTTLSDIEIDYLSVGKNTILKIDGRDYEFGVIYVFKYPVKFVKDGYESEGHIEVATTRPETILGDVALCANPKDARYTKYDKIIPRNPITEEELSFVFDEAAEMDLESGVLKITPAHDPIDFEIGKKNNLKNIKIFDNQNKIIIEGNYYKLKRLDARDLVVQTLKNKNLFVEKKPYEQVLPMCSRSSDLLEPVIKEQWWCSCSEMAKKAIDAVKTEQIKIYPEESKDDWYRWFENPRDWCLSRQLWWGHRIPAYKTPDGVWTIARNKEQAIRSYKKNNPLNAHYQESDFVQDEDVLDTWFSSGLWPFATLGWPNKNQDLDKYFPTSLLETGKDILFFWVGRMVMMSLELTGKVPFKKVLLHGIVRDAYGRKMSKSLGNVIDPIHVIDGASIETLLDALKLGNLTKENLINAESAVKKDFINGITVCGADALRFTLLSYMNGINDIKLDIERVKGNRKFCNKIWNAALFVKKIVDEIISSDSLSYQDLLNLDLSNEDDKLLVWLIQERNKVISTTHKAFKEYKFMSAVQSIHQFFLYDFCDVYIEIVKKIKTKKYIQACFMMLIDSIKIFSPYMPFITEEIYSQFFDNSLMYTSYPEIIHNKFSTNFKSTLSKIKAIRADIEKYGKEKVDVILDGCECFDKIDIQFISILIPNINTIKFGEGYEVKKVN</sequence>
<keyword evidence="8 13" id="KW-0648">Protein biosynthesis</keyword>
<dbReference type="InterPro" id="IPR001412">
    <property type="entry name" value="aa-tRNA-synth_I_CS"/>
</dbReference>
<feature type="domain" description="Methionyl/Valyl/Leucyl/Isoleucyl-tRNA synthetase anticodon-binding" evidence="16">
    <location>
        <begin position="717"/>
        <end position="843"/>
    </location>
</feature>
<feature type="compositionally biased region" description="Low complexity" evidence="14">
    <location>
        <begin position="30"/>
        <end position="45"/>
    </location>
</feature>
<dbReference type="VEuPathDB" id="MicrosporidiaDB:G9O61_00g013860"/>
<dbReference type="FunFam" id="3.40.50.620:FF:000078">
    <property type="entry name" value="Valine--tRNA ligase, mitochondrial"/>
    <property type="match status" value="1"/>
</dbReference>
<keyword evidence="6 13" id="KW-0547">Nucleotide-binding</keyword>
<evidence type="ECO:0000259" key="15">
    <source>
        <dbReference type="Pfam" id="PF00133"/>
    </source>
</evidence>
<dbReference type="InterPro" id="IPR002303">
    <property type="entry name" value="Valyl-tRNA_ligase"/>
</dbReference>
<reference evidence="17 18" key="1">
    <citation type="journal article" date="2015" name="Environ. Microbiol.">
        <title>Genome analyses suggest the presence of polyploidy and recent human-driven expansions in eight global populations of the honeybee pathogen Nosema ceranae.</title>
        <authorList>
            <person name="Pelin A."/>
            <person name="Selman M."/>
            <person name="Aris-Brosou S."/>
            <person name="Farinelli L."/>
            <person name="Corradi N."/>
        </authorList>
    </citation>
    <scope>NUCLEOTIDE SEQUENCE [LARGE SCALE GENOMIC DNA]</scope>
    <source>
        <strain evidence="17 18">PA08 1199</strain>
    </source>
</reference>
<proteinExistence type="inferred from homology"/>
<dbReference type="SUPFAM" id="SSF50677">
    <property type="entry name" value="ValRS/IleRS/LeuRS editing domain"/>
    <property type="match status" value="1"/>
</dbReference>
<dbReference type="PRINTS" id="PR00986">
    <property type="entry name" value="TRNASYNTHVAL"/>
</dbReference>
<dbReference type="FunFam" id="3.40.50.620:FF:000020">
    <property type="entry name" value="Valine--tRNA ligase, mitochondrial"/>
    <property type="match status" value="1"/>
</dbReference>
<comment type="similarity">
    <text evidence="2 13">Belongs to the class-I aminoacyl-tRNA synthetase family.</text>
</comment>
<dbReference type="InterPro" id="IPR013155">
    <property type="entry name" value="M/V/L/I-tRNA-synth_anticd-bd"/>
</dbReference>
<dbReference type="PANTHER" id="PTHR11946:SF109">
    <property type="entry name" value="VALINE--TRNA LIGASE"/>
    <property type="match status" value="1"/>
</dbReference>
<dbReference type="InterPro" id="IPR014729">
    <property type="entry name" value="Rossmann-like_a/b/a_fold"/>
</dbReference>
<dbReference type="PANTHER" id="PTHR11946">
    <property type="entry name" value="VALYL-TRNA SYNTHETASES"/>
    <property type="match status" value="1"/>
</dbReference>
<evidence type="ECO:0000256" key="5">
    <source>
        <dbReference type="ARBA" id="ARBA00022598"/>
    </source>
</evidence>
<dbReference type="AlphaFoldDB" id="A0A0F9WR87"/>
<dbReference type="InterPro" id="IPR009080">
    <property type="entry name" value="tRNAsynth_Ia_anticodon-bd"/>
</dbReference>
<dbReference type="Pfam" id="PF08264">
    <property type="entry name" value="Anticodon_1"/>
    <property type="match status" value="1"/>
</dbReference>
<evidence type="ECO:0000256" key="2">
    <source>
        <dbReference type="ARBA" id="ARBA00005594"/>
    </source>
</evidence>
<protein>
    <recommendedName>
        <fullName evidence="12">Probable valine--tRNA ligase, cytoplasmic</fullName>
        <ecNumber evidence="3">6.1.1.9</ecNumber>
    </recommendedName>
    <alternativeName>
        <fullName evidence="10">Valyl-tRNA synthetase</fullName>
    </alternativeName>
</protein>
<organism evidence="17 18">
    <name type="scientific">Vairimorpha ceranae</name>
    <dbReference type="NCBI Taxonomy" id="40302"/>
    <lineage>
        <taxon>Eukaryota</taxon>
        <taxon>Fungi</taxon>
        <taxon>Fungi incertae sedis</taxon>
        <taxon>Microsporidia</taxon>
        <taxon>Nosematidae</taxon>
        <taxon>Vairimorpha</taxon>
    </lineage>
</organism>
<dbReference type="GO" id="GO:0005829">
    <property type="term" value="C:cytosol"/>
    <property type="evidence" value="ECO:0007669"/>
    <property type="project" value="TreeGrafter"/>
</dbReference>
<dbReference type="Pfam" id="PF00133">
    <property type="entry name" value="tRNA-synt_1"/>
    <property type="match status" value="1"/>
</dbReference>
<comment type="catalytic activity">
    <reaction evidence="11">
        <text>tRNA(Val) + L-valine + ATP = L-valyl-tRNA(Val) + AMP + diphosphate</text>
        <dbReference type="Rhea" id="RHEA:10704"/>
        <dbReference type="Rhea" id="RHEA-COMP:9672"/>
        <dbReference type="Rhea" id="RHEA-COMP:9708"/>
        <dbReference type="ChEBI" id="CHEBI:30616"/>
        <dbReference type="ChEBI" id="CHEBI:33019"/>
        <dbReference type="ChEBI" id="CHEBI:57762"/>
        <dbReference type="ChEBI" id="CHEBI:78442"/>
        <dbReference type="ChEBI" id="CHEBI:78537"/>
        <dbReference type="ChEBI" id="CHEBI:456215"/>
        <dbReference type="EC" id="6.1.1.9"/>
    </reaction>
</comment>
<dbReference type="CDD" id="cd00817">
    <property type="entry name" value="ValRS_core"/>
    <property type="match status" value="1"/>
</dbReference>
<dbReference type="GO" id="GO:0002161">
    <property type="term" value="F:aminoacyl-tRNA deacylase activity"/>
    <property type="evidence" value="ECO:0007669"/>
    <property type="project" value="InterPro"/>
</dbReference>
<dbReference type="PROSITE" id="PS00178">
    <property type="entry name" value="AA_TRNA_LIGASE_I"/>
    <property type="match status" value="1"/>
</dbReference>
<dbReference type="RefSeq" id="XP_024331160.1">
    <property type="nucleotide sequence ID" value="XM_024474643.1"/>
</dbReference>
<dbReference type="NCBIfam" id="NF004349">
    <property type="entry name" value="PRK05729.1"/>
    <property type="match status" value="1"/>
</dbReference>
<keyword evidence="9 13" id="KW-0030">Aminoacyl-tRNA synthetase</keyword>
<dbReference type="VEuPathDB" id="MicrosporidiaDB:NCER_101032"/>
<dbReference type="Gene3D" id="3.40.50.620">
    <property type="entry name" value="HUPs"/>
    <property type="match status" value="2"/>
</dbReference>
<evidence type="ECO:0000256" key="1">
    <source>
        <dbReference type="ARBA" id="ARBA00004496"/>
    </source>
</evidence>
<evidence type="ECO:0000256" key="10">
    <source>
        <dbReference type="ARBA" id="ARBA00029936"/>
    </source>
</evidence>
<dbReference type="CDD" id="cd07962">
    <property type="entry name" value="Anticodon_Ia_Val"/>
    <property type="match status" value="1"/>
</dbReference>
<evidence type="ECO:0000256" key="14">
    <source>
        <dbReference type="SAM" id="MobiDB-lite"/>
    </source>
</evidence>
<keyword evidence="4" id="KW-0963">Cytoplasm</keyword>
<evidence type="ECO:0000256" key="9">
    <source>
        <dbReference type="ARBA" id="ARBA00023146"/>
    </source>
</evidence>
<evidence type="ECO:0000313" key="17">
    <source>
        <dbReference type="EMBL" id="KKO75418.1"/>
    </source>
</evidence>
<evidence type="ECO:0000256" key="11">
    <source>
        <dbReference type="ARBA" id="ARBA00047552"/>
    </source>
</evidence>
<evidence type="ECO:0000259" key="16">
    <source>
        <dbReference type="Pfam" id="PF08264"/>
    </source>
</evidence>
<dbReference type="SUPFAM" id="SSF47323">
    <property type="entry name" value="Anticodon-binding domain of a subclass of class I aminoacyl-tRNA synthetases"/>
    <property type="match status" value="1"/>
</dbReference>
<feature type="compositionally biased region" description="Basic and acidic residues" evidence="14">
    <location>
        <begin position="1"/>
        <end position="23"/>
    </location>
</feature>
<dbReference type="InterPro" id="IPR033705">
    <property type="entry name" value="Anticodon_Ia_Val"/>
</dbReference>
<feature type="domain" description="Aminoacyl-tRNA synthetase class Ia" evidence="15">
    <location>
        <begin position="56"/>
        <end position="663"/>
    </location>
</feature>
<evidence type="ECO:0000313" key="18">
    <source>
        <dbReference type="Proteomes" id="UP000034350"/>
    </source>
</evidence>